<name>A0A0E9WCA9_ANGAN</name>
<proteinExistence type="predicted"/>
<reference evidence="1" key="1">
    <citation type="submission" date="2014-11" db="EMBL/GenBank/DDBJ databases">
        <authorList>
            <person name="Amaro Gonzalez C."/>
        </authorList>
    </citation>
    <scope>NUCLEOTIDE SEQUENCE</scope>
</reference>
<protein>
    <submittedName>
        <fullName evidence="1">Uncharacterized protein</fullName>
    </submittedName>
</protein>
<organism evidence="1">
    <name type="scientific">Anguilla anguilla</name>
    <name type="common">European freshwater eel</name>
    <name type="synonym">Muraena anguilla</name>
    <dbReference type="NCBI Taxonomy" id="7936"/>
    <lineage>
        <taxon>Eukaryota</taxon>
        <taxon>Metazoa</taxon>
        <taxon>Chordata</taxon>
        <taxon>Craniata</taxon>
        <taxon>Vertebrata</taxon>
        <taxon>Euteleostomi</taxon>
        <taxon>Actinopterygii</taxon>
        <taxon>Neopterygii</taxon>
        <taxon>Teleostei</taxon>
        <taxon>Anguilliformes</taxon>
        <taxon>Anguillidae</taxon>
        <taxon>Anguilla</taxon>
    </lineage>
</organism>
<sequence length="70" mass="7963">MGYSLPICRRYGMVLKISFGLSGEQRLPSKLCSAVEKNEGCLHSYLYTHYSYFPILLSLWQDGQDNVPTS</sequence>
<evidence type="ECO:0000313" key="1">
    <source>
        <dbReference type="EMBL" id="JAH88029.1"/>
    </source>
</evidence>
<dbReference type="AlphaFoldDB" id="A0A0E9WCA9"/>
<accession>A0A0E9WCA9</accession>
<dbReference type="EMBL" id="GBXM01020548">
    <property type="protein sequence ID" value="JAH88029.1"/>
    <property type="molecule type" value="Transcribed_RNA"/>
</dbReference>
<reference evidence="1" key="2">
    <citation type="journal article" date="2015" name="Fish Shellfish Immunol.">
        <title>Early steps in the European eel (Anguilla anguilla)-Vibrio vulnificus interaction in the gills: Role of the RtxA13 toxin.</title>
        <authorList>
            <person name="Callol A."/>
            <person name="Pajuelo D."/>
            <person name="Ebbesson L."/>
            <person name="Teles M."/>
            <person name="MacKenzie S."/>
            <person name="Amaro C."/>
        </authorList>
    </citation>
    <scope>NUCLEOTIDE SEQUENCE</scope>
</reference>